<gene>
    <name evidence="1" type="ordered locus">Os08g0466950</name>
    <name evidence="1" type="ORF">OSNPB_080466950</name>
</gene>
<evidence type="ECO:0000313" key="2">
    <source>
        <dbReference type="Proteomes" id="UP000059680"/>
    </source>
</evidence>
<dbReference type="AlphaFoldDB" id="A0A0P0XGV3"/>
<accession>A0A0P0XGV3</accession>
<reference evidence="2" key="1">
    <citation type="journal article" date="2005" name="Nature">
        <title>The map-based sequence of the rice genome.</title>
        <authorList>
            <consortium name="International rice genome sequencing project (IRGSP)"/>
            <person name="Matsumoto T."/>
            <person name="Wu J."/>
            <person name="Kanamori H."/>
            <person name="Katayose Y."/>
            <person name="Fujisawa M."/>
            <person name="Namiki N."/>
            <person name="Mizuno H."/>
            <person name="Yamamoto K."/>
            <person name="Antonio B.A."/>
            <person name="Baba T."/>
            <person name="Sakata K."/>
            <person name="Nagamura Y."/>
            <person name="Aoki H."/>
            <person name="Arikawa K."/>
            <person name="Arita K."/>
            <person name="Bito T."/>
            <person name="Chiden Y."/>
            <person name="Fujitsuka N."/>
            <person name="Fukunaka R."/>
            <person name="Hamada M."/>
            <person name="Harada C."/>
            <person name="Hayashi A."/>
            <person name="Hijishita S."/>
            <person name="Honda M."/>
            <person name="Hosokawa S."/>
            <person name="Ichikawa Y."/>
            <person name="Idonuma A."/>
            <person name="Iijima M."/>
            <person name="Ikeda M."/>
            <person name="Ikeno M."/>
            <person name="Ito K."/>
            <person name="Ito S."/>
            <person name="Ito T."/>
            <person name="Ito Y."/>
            <person name="Ito Y."/>
            <person name="Iwabuchi A."/>
            <person name="Kamiya K."/>
            <person name="Karasawa W."/>
            <person name="Kurita K."/>
            <person name="Katagiri S."/>
            <person name="Kikuta A."/>
            <person name="Kobayashi H."/>
            <person name="Kobayashi N."/>
            <person name="Machita K."/>
            <person name="Maehara T."/>
            <person name="Masukawa M."/>
            <person name="Mizubayashi T."/>
            <person name="Mukai Y."/>
            <person name="Nagasaki H."/>
            <person name="Nagata Y."/>
            <person name="Naito S."/>
            <person name="Nakashima M."/>
            <person name="Nakama Y."/>
            <person name="Nakamichi Y."/>
            <person name="Nakamura M."/>
            <person name="Meguro A."/>
            <person name="Negishi M."/>
            <person name="Ohta I."/>
            <person name="Ohta T."/>
            <person name="Okamoto M."/>
            <person name="Ono N."/>
            <person name="Saji S."/>
            <person name="Sakaguchi M."/>
            <person name="Sakai K."/>
            <person name="Shibata M."/>
            <person name="Shimokawa T."/>
            <person name="Song J."/>
            <person name="Takazaki Y."/>
            <person name="Terasawa K."/>
            <person name="Tsugane M."/>
            <person name="Tsuji K."/>
            <person name="Ueda S."/>
            <person name="Waki K."/>
            <person name="Yamagata H."/>
            <person name="Yamamoto M."/>
            <person name="Yamamoto S."/>
            <person name="Yamane H."/>
            <person name="Yoshiki S."/>
            <person name="Yoshihara R."/>
            <person name="Yukawa K."/>
            <person name="Zhong H."/>
            <person name="Yano M."/>
            <person name="Yuan Q."/>
            <person name="Ouyang S."/>
            <person name="Liu J."/>
            <person name="Jones K.M."/>
            <person name="Gansberger K."/>
            <person name="Moffat K."/>
            <person name="Hill J."/>
            <person name="Bera J."/>
            <person name="Fadrosh D."/>
            <person name="Jin S."/>
            <person name="Johri S."/>
            <person name="Kim M."/>
            <person name="Overton L."/>
            <person name="Reardon M."/>
            <person name="Tsitrin T."/>
            <person name="Vuong H."/>
            <person name="Weaver B."/>
            <person name="Ciecko A."/>
            <person name="Tallon L."/>
            <person name="Jackson J."/>
            <person name="Pai G."/>
            <person name="Aken S.V."/>
            <person name="Utterback T."/>
            <person name="Reidmuller S."/>
            <person name="Feldblyum T."/>
            <person name="Hsiao J."/>
            <person name="Zismann V."/>
            <person name="Iobst S."/>
            <person name="de Vazeille A.R."/>
            <person name="Buell C.R."/>
            <person name="Ying K."/>
            <person name="Li Y."/>
            <person name="Lu T."/>
            <person name="Huang Y."/>
            <person name="Zhao Q."/>
            <person name="Feng Q."/>
            <person name="Zhang L."/>
            <person name="Zhu J."/>
            <person name="Weng Q."/>
            <person name="Mu J."/>
            <person name="Lu Y."/>
            <person name="Fan D."/>
            <person name="Liu Y."/>
            <person name="Guan J."/>
            <person name="Zhang Y."/>
            <person name="Yu S."/>
            <person name="Liu X."/>
            <person name="Zhang Y."/>
            <person name="Hong G."/>
            <person name="Han B."/>
            <person name="Choisne N."/>
            <person name="Demange N."/>
            <person name="Orjeda G."/>
            <person name="Samain S."/>
            <person name="Cattolico L."/>
            <person name="Pelletier E."/>
            <person name="Couloux A."/>
            <person name="Segurens B."/>
            <person name="Wincker P."/>
            <person name="D'Hont A."/>
            <person name="Scarpelli C."/>
            <person name="Weissenbach J."/>
            <person name="Salanoubat M."/>
            <person name="Quetier F."/>
            <person name="Yu Y."/>
            <person name="Kim H.R."/>
            <person name="Rambo T."/>
            <person name="Currie J."/>
            <person name="Collura K."/>
            <person name="Luo M."/>
            <person name="Yang T."/>
            <person name="Ammiraju J.S.S."/>
            <person name="Engler F."/>
            <person name="Soderlund C."/>
            <person name="Wing R.A."/>
            <person name="Palmer L.E."/>
            <person name="de la Bastide M."/>
            <person name="Spiegel L."/>
            <person name="Nascimento L."/>
            <person name="Zutavern T."/>
            <person name="O'Shaughnessy A."/>
            <person name="Dike S."/>
            <person name="Dedhia N."/>
            <person name="Preston R."/>
            <person name="Balija V."/>
            <person name="McCombie W.R."/>
            <person name="Chow T."/>
            <person name="Chen H."/>
            <person name="Chung M."/>
            <person name="Chen C."/>
            <person name="Shaw J."/>
            <person name="Wu H."/>
            <person name="Hsiao K."/>
            <person name="Chao Y."/>
            <person name="Chu M."/>
            <person name="Cheng C."/>
            <person name="Hour A."/>
            <person name="Lee P."/>
            <person name="Lin S."/>
            <person name="Lin Y."/>
            <person name="Liou J."/>
            <person name="Liu S."/>
            <person name="Hsing Y."/>
            <person name="Raghuvanshi S."/>
            <person name="Mohanty A."/>
            <person name="Bharti A.K."/>
            <person name="Gaur A."/>
            <person name="Gupta V."/>
            <person name="Kumar D."/>
            <person name="Ravi V."/>
            <person name="Vij S."/>
            <person name="Kapur A."/>
            <person name="Khurana P."/>
            <person name="Khurana P."/>
            <person name="Khurana J.P."/>
            <person name="Tyagi A.K."/>
            <person name="Gaikwad K."/>
            <person name="Singh A."/>
            <person name="Dalal V."/>
            <person name="Srivastava S."/>
            <person name="Dixit A."/>
            <person name="Pal A.K."/>
            <person name="Ghazi I.A."/>
            <person name="Yadav M."/>
            <person name="Pandit A."/>
            <person name="Bhargava A."/>
            <person name="Sureshbabu K."/>
            <person name="Batra K."/>
            <person name="Sharma T.R."/>
            <person name="Mohapatra T."/>
            <person name="Singh N.K."/>
            <person name="Messing J."/>
            <person name="Nelson A.B."/>
            <person name="Fuks G."/>
            <person name="Kavchok S."/>
            <person name="Keizer G."/>
            <person name="Linton E."/>
            <person name="Llaca V."/>
            <person name="Song R."/>
            <person name="Tanyolac B."/>
            <person name="Young S."/>
            <person name="Ho-Il K."/>
            <person name="Hahn J.H."/>
            <person name="Sangsakoo G."/>
            <person name="Vanavichit A."/>
            <person name="de Mattos Luiz.A.T."/>
            <person name="Zimmer P.D."/>
            <person name="Malone G."/>
            <person name="Dellagostin O."/>
            <person name="de Oliveira A.C."/>
            <person name="Bevan M."/>
            <person name="Bancroft I."/>
            <person name="Minx P."/>
            <person name="Cordum H."/>
            <person name="Wilson R."/>
            <person name="Cheng Z."/>
            <person name="Jin W."/>
            <person name="Jiang J."/>
            <person name="Leong S.A."/>
            <person name="Iwama H."/>
            <person name="Gojobori T."/>
            <person name="Itoh T."/>
            <person name="Niimura Y."/>
            <person name="Fujii Y."/>
            <person name="Habara T."/>
            <person name="Sakai H."/>
            <person name="Sato Y."/>
            <person name="Wilson G."/>
            <person name="Kumar K."/>
            <person name="McCouch S."/>
            <person name="Juretic N."/>
            <person name="Hoen D."/>
            <person name="Wright S."/>
            <person name="Bruskiewich R."/>
            <person name="Bureau T."/>
            <person name="Miyao A."/>
            <person name="Hirochika H."/>
            <person name="Nishikawa T."/>
            <person name="Kadowaki K."/>
            <person name="Sugiura M."/>
            <person name="Burr B."/>
            <person name="Sasaki T."/>
        </authorList>
    </citation>
    <scope>NUCLEOTIDE SEQUENCE [LARGE SCALE GENOMIC DNA]</scope>
    <source>
        <strain evidence="2">cv. Nipponbare</strain>
    </source>
</reference>
<name>A0A0P0XGV3_ORYSJ</name>
<dbReference type="InParanoid" id="A0A0P0XGV3"/>
<proteinExistence type="predicted"/>
<sequence length="129" mass="12944">MMVIVPLPAVCSLVKPATVLPDGAGRSPPAAARGAHANSPTGCLTGLGGLVRIRALMSASVAPPSSPLGFTTANGYTTDVPAPESGGGAAVVLLLLLLAVSFPARLQHHGVVIVIIIFNTPSVSKYNIL</sequence>
<evidence type="ECO:0000313" key="1">
    <source>
        <dbReference type="EMBL" id="BAT05804.1"/>
    </source>
</evidence>
<reference evidence="1 2" key="2">
    <citation type="journal article" date="2013" name="Plant Cell Physiol.">
        <title>Rice Annotation Project Database (RAP-DB): an integrative and interactive database for rice genomics.</title>
        <authorList>
            <person name="Sakai H."/>
            <person name="Lee S.S."/>
            <person name="Tanaka T."/>
            <person name="Numa H."/>
            <person name="Kim J."/>
            <person name="Kawahara Y."/>
            <person name="Wakimoto H."/>
            <person name="Yang C.C."/>
            <person name="Iwamoto M."/>
            <person name="Abe T."/>
            <person name="Yamada Y."/>
            <person name="Muto A."/>
            <person name="Inokuchi H."/>
            <person name="Ikemura T."/>
            <person name="Matsumoto T."/>
            <person name="Sasaki T."/>
            <person name="Itoh T."/>
        </authorList>
    </citation>
    <scope>NUCLEOTIDE SEQUENCE [LARGE SCALE GENOMIC DNA]</scope>
    <source>
        <strain evidence="2">cv. Nipponbare</strain>
    </source>
</reference>
<dbReference type="Gramene" id="Os08t0466950-00">
    <property type="protein sequence ID" value="Os08t0466950-00"/>
    <property type="gene ID" value="Os08g0466950"/>
</dbReference>
<dbReference type="Proteomes" id="UP000059680">
    <property type="component" value="Chromosome 8"/>
</dbReference>
<keyword evidence="2" id="KW-1185">Reference proteome</keyword>
<protein>
    <submittedName>
        <fullName evidence="1">Os08g0466950 protein</fullName>
    </submittedName>
</protein>
<reference evidence="1 2" key="3">
    <citation type="journal article" date="2013" name="Rice">
        <title>Improvement of the Oryza sativa Nipponbare reference genome using next generation sequence and optical map data.</title>
        <authorList>
            <person name="Kawahara Y."/>
            <person name="de la Bastide M."/>
            <person name="Hamilton J.P."/>
            <person name="Kanamori H."/>
            <person name="McCombie W.R."/>
            <person name="Ouyang S."/>
            <person name="Schwartz D.C."/>
            <person name="Tanaka T."/>
            <person name="Wu J."/>
            <person name="Zhou S."/>
            <person name="Childs K.L."/>
            <person name="Davidson R.M."/>
            <person name="Lin H."/>
            <person name="Quesada-Ocampo L."/>
            <person name="Vaillancourt B."/>
            <person name="Sakai H."/>
            <person name="Lee S.S."/>
            <person name="Kim J."/>
            <person name="Numa H."/>
            <person name="Itoh T."/>
            <person name="Buell C.R."/>
            <person name="Matsumoto T."/>
        </authorList>
    </citation>
    <scope>NUCLEOTIDE SEQUENCE [LARGE SCALE GENOMIC DNA]</scope>
    <source>
        <strain evidence="2">cv. Nipponbare</strain>
    </source>
</reference>
<organism evidence="1 2">
    <name type="scientific">Oryza sativa subsp. japonica</name>
    <name type="common">Rice</name>
    <dbReference type="NCBI Taxonomy" id="39947"/>
    <lineage>
        <taxon>Eukaryota</taxon>
        <taxon>Viridiplantae</taxon>
        <taxon>Streptophyta</taxon>
        <taxon>Embryophyta</taxon>
        <taxon>Tracheophyta</taxon>
        <taxon>Spermatophyta</taxon>
        <taxon>Magnoliopsida</taxon>
        <taxon>Liliopsida</taxon>
        <taxon>Poales</taxon>
        <taxon>Poaceae</taxon>
        <taxon>BOP clade</taxon>
        <taxon>Oryzoideae</taxon>
        <taxon>Oryzeae</taxon>
        <taxon>Oryzinae</taxon>
        <taxon>Oryza</taxon>
        <taxon>Oryza sativa</taxon>
    </lineage>
</organism>
<dbReference type="EMBL" id="AP014964">
    <property type="protein sequence ID" value="BAT05804.1"/>
    <property type="molecule type" value="Genomic_DNA"/>
</dbReference>
<dbReference type="PaxDb" id="39947-A0A0P0XGV3"/>